<organism evidence="1 2">
    <name type="scientific">Novosphingobium lindaniclasticum LE124</name>
    <dbReference type="NCBI Taxonomy" id="1096930"/>
    <lineage>
        <taxon>Bacteria</taxon>
        <taxon>Pseudomonadati</taxon>
        <taxon>Pseudomonadota</taxon>
        <taxon>Alphaproteobacteria</taxon>
        <taxon>Sphingomonadales</taxon>
        <taxon>Sphingomonadaceae</taxon>
        <taxon>Novosphingobium</taxon>
    </lineage>
</organism>
<protein>
    <submittedName>
        <fullName evidence="1">Uncharacterized protein</fullName>
    </submittedName>
</protein>
<evidence type="ECO:0000313" key="2">
    <source>
        <dbReference type="Proteomes" id="UP000015527"/>
    </source>
</evidence>
<dbReference type="PATRIC" id="fig|1096930.3.peg.153"/>
<sequence>MIADNDYAGDPDSLVALAHQVLSPKARTVLVTCSALNRRFPSSIPADRTAAIGAGIATELKPRIAARMKAVWIAFDDFLALLLLNAREQPRR</sequence>
<dbReference type="OrthoDB" id="2530052at2"/>
<accession>T0HTC2</accession>
<dbReference type="RefSeq" id="WP_021232149.1">
    <property type="nucleotide sequence ID" value="NZ_ATHL01000007.1"/>
</dbReference>
<reference evidence="1 2" key="1">
    <citation type="journal article" date="2013" name="Genome Announc.">
        <title>Genome Sequence of Novosphingobium lindaniclasticum LE124T, Isolated from a Hexachlorocyclohexane Dumpsite.</title>
        <authorList>
            <person name="Saxena A."/>
            <person name="Nayyar N."/>
            <person name="Sangwan N."/>
            <person name="Kumari R."/>
            <person name="Khurana J.P."/>
            <person name="Lal R."/>
        </authorList>
    </citation>
    <scope>NUCLEOTIDE SEQUENCE [LARGE SCALE GENOMIC DNA]</scope>
    <source>
        <strain evidence="1 2">LE124</strain>
    </source>
</reference>
<proteinExistence type="predicted"/>
<comment type="caution">
    <text evidence="1">The sequence shown here is derived from an EMBL/GenBank/DDBJ whole genome shotgun (WGS) entry which is preliminary data.</text>
</comment>
<dbReference type="EMBL" id="ATHL01000007">
    <property type="protein sequence ID" value="EQB19636.1"/>
    <property type="molecule type" value="Genomic_DNA"/>
</dbReference>
<dbReference type="AlphaFoldDB" id="T0HTC2"/>
<gene>
    <name evidence="1" type="ORF">L284_00760</name>
</gene>
<dbReference type="Proteomes" id="UP000015527">
    <property type="component" value="Unassembled WGS sequence"/>
</dbReference>
<evidence type="ECO:0000313" key="1">
    <source>
        <dbReference type="EMBL" id="EQB19636.1"/>
    </source>
</evidence>
<name>T0HTC2_9SPHN</name>
<keyword evidence="2" id="KW-1185">Reference proteome</keyword>